<evidence type="ECO:0000313" key="2">
    <source>
        <dbReference type="Proteomes" id="UP000178179"/>
    </source>
</evidence>
<dbReference type="InterPro" id="IPR023198">
    <property type="entry name" value="PGP-like_dom2"/>
</dbReference>
<organism evidence="1 2">
    <name type="scientific">Candidatus Colwellbacteria bacterium GWA2_46_10</name>
    <dbReference type="NCBI Taxonomy" id="1797684"/>
    <lineage>
        <taxon>Bacteria</taxon>
        <taxon>Candidatus Colwelliibacteriota</taxon>
    </lineage>
</organism>
<accession>A0A1G1YWJ4</accession>
<protein>
    <recommendedName>
        <fullName evidence="3">HAD family hydrolase</fullName>
    </recommendedName>
</protein>
<evidence type="ECO:0000313" key="1">
    <source>
        <dbReference type="EMBL" id="OGY56758.1"/>
    </source>
</evidence>
<dbReference type="NCBIfam" id="TIGR01509">
    <property type="entry name" value="HAD-SF-IA-v3"/>
    <property type="match status" value="1"/>
</dbReference>
<reference evidence="1 2" key="1">
    <citation type="journal article" date="2016" name="Nat. Commun.">
        <title>Thousands of microbial genomes shed light on interconnected biogeochemical processes in an aquifer system.</title>
        <authorList>
            <person name="Anantharaman K."/>
            <person name="Brown C.T."/>
            <person name="Hug L.A."/>
            <person name="Sharon I."/>
            <person name="Castelle C.J."/>
            <person name="Probst A.J."/>
            <person name="Thomas B.C."/>
            <person name="Singh A."/>
            <person name="Wilkins M.J."/>
            <person name="Karaoz U."/>
            <person name="Brodie E.L."/>
            <person name="Williams K.H."/>
            <person name="Hubbard S.S."/>
            <person name="Banfield J.F."/>
        </authorList>
    </citation>
    <scope>NUCLEOTIDE SEQUENCE [LARGE SCALE GENOMIC DNA]</scope>
</reference>
<dbReference type="InterPro" id="IPR006439">
    <property type="entry name" value="HAD-SF_hydro_IA"/>
</dbReference>
<dbReference type="InterPro" id="IPR023214">
    <property type="entry name" value="HAD_sf"/>
</dbReference>
<dbReference type="SFLD" id="SFLDG01129">
    <property type="entry name" value="C1.5:_HAD__Beta-PGM__Phosphata"/>
    <property type="match status" value="1"/>
</dbReference>
<dbReference type="Pfam" id="PF00702">
    <property type="entry name" value="Hydrolase"/>
    <property type="match status" value="1"/>
</dbReference>
<gene>
    <name evidence="1" type="ORF">A2119_01825</name>
</gene>
<evidence type="ECO:0008006" key="3">
    <source>
        <dbReference type="Google" id="ProtNLM"/>
    </source>
</evidence>
<dbReference type="SFLD" id="SFLDS00003">
    <property type="entry name" value="Haloacid_Dehalogenase"/>
    <property type="match status" value="1"/>
</dbReference>
<dbReference type="PANTHER" id="PTHR43611">
    <property type="entry name" value="ALPHA-D-GLUCOSE 1-PHOSPHATE PHOSPHATASE"/>
    <property type="match status" value="1"/>
</dbReference>
<dbReference type="Proteomes" id="UP000178179">
    <property type="component" value="Unassembled WGS sequence"/>
</dbReference>
<dbReference type="SUPFAM" id="SSF56784">
    <property type="entry name" value="HAD-like"/>
    <property type="match status" value="1"/>
</dbReference>
<name>A0A1G1YWJ4_9BACT</name>
<proteinExistence type="predicted"/>
<dbReference type="Gene3D" id="3.40.50.1000">
    <property type="entry name" value="HAD superfamily/HAD-like"/>
    <property type="match status" value="1"/>
</dbReference>
<dbReference type="PRINTS" id="PR00413">
    <property type="entry name" value="HADHALOGNASE"/>
</dbReference>
<dbReference type="Gene3D" id="1.10.150.240">
    <property type="entry name" value="Putative phosphatase, domain 2"/>
    <property type="match status" value="1"/>
</dbReference>
<dbReference type="EMBL" id="MHIS01000008">
    <property type="protein sequence ID" value="OGY56758.1"/>
    <property type="molecule type" value="Genomic_DNA"/>
</dbReference>
<dbReference type="InterPro" id="IPR036412">
    <property type="entry name" value="HAD-like_sf"/>
</dbReference>
<sequence length="201" mass="22965">MVKAITFDLDGVYFVNGKSNFIKALGELGVSEDEAKRVFLKSDEMNNLYKTGKMTDEEFWSWAAKEWRLNKSPQELIDLLTQGYSVDDNVVNVIKKVRENGYKTLICSNNFPARVNGLHKKFSFLDNFDTPVFSYEVGAAKPSEEIFSALIERSRVNADEIVYADDFGEAVKTAKKLGIQALFYENFEQFIRELRGLDVKI</sequence>
<comment type="caution">
    <text evidence="1">The sequence shown here is derived from an EMBL/GenBank/DDBJ whole genome shotgun (WGS) entry which is preliminary data.</text>
</comment>
<dbReference type="AlphaFoldDB" id="A0A1G1YWJ4"/>
<dbReference type="PANTHER" id="PTHR43611:SF3">
    <property type="entry name" value="FLAVIN MONONUCLEOTIDE HYDROLASE 1, CHLOROPLATIC"/>
    <property type="match status" value="1"/>
</dbReference>